<dbReference type="InterPro" id="IPR050595">
    <property type="entry name" value="Bact_response_regulator"/>
</dbReference>
<feature type="domain" description="Response regulatory" evidence="3">
    <location>
        <begin position="16"/>
        <end position="131"/>
    </location>
</feature>
<dbReference type="OrthoDB" id="7210814at2"/>
<dbReference type="SMART" id="SM00448">
    <property type="entry name" value="REC"/>
    <property type="match status" value="1"/>
</dbReference>
<dbReference type="PANTHER" id="PTHR44591:SF21">
    <property type="entry name" value="TWO-COMPONENT RESPONSE REGULATOR"/>
    <property type="match status" value="1"/>
</dbReference>
<name>A0A1B1UID4_9BRAD</name>
<dbReference type="GO" id="GO:0000160">
    <property type="term" value="P:phosphorelay signal transduction system"/>
    <property type="evidence" value="ECO:0007669"/>
    <property type="project" value="InterPro"/>
</dbReference>
<dbReference type="Gene3D" id="3.40.50.2300">
    <property type="match status" value="1"/>
</dbReference>
<dbReference type="KEGG" id="bic:LMTR13_22460"/>
<feature type="modified residue" description="4-aspartylphosphate" evidence="2">
    <location>
        <position position="67"/>
    </location>
</feature>
<keyword evidence="1 2" id="KW-0597">Phosphoprotein</keyword>
<keyword evidence="5" id="KW-1185">Reference proteome</keyword>
<gene>
    <name evidence="4" type="ORF">LMTR13_22460</name>
</gene>
<dbReference type="EMBL" id="CP016428">
    <property type="protein sequence ID" value="ANW02518.1"/>
    <property type="molecule type" value="Genomic_DNA"/>
</dbReference>
<dbReference type="Proteomes" id="UP000092839">
    <property type="component" value="Chromosome"/>
</dbReference>
<dbReference type="InterPro" id="IPR001789">
    <property type="entry name" value="Sig_transdc_resp-reg_receiver"/>
</dbReference>
<dbReference type="PROSITE" id="PS50110">
    <property type="entry name" value="RESPONSE_REGULATORY"/>
    <property type="match status" value="1"/>
</dbReference>
<dbReference type="STRING" id="1274631.LMTR13_22460"/>
<accession>A0A1B1UID4</accession>
<dbReference type="RefSeq" id="WP_065729723.1">
    <property type="nucleotide sequence ID" value="NZ_CP016428.1"/>
</dbReference>
<evidence type="ECO:0000313" key="4">
    <source>
        <dbReference type="EMBL" id="ANW02518.1"/>
    </source>
</evidence>
<proteinExistence type="predicted"/>
<reference evidence="4 5" key="1">
    <citation type="submission" date="2016-07" db="EMBL/GenBank/DDBJ databases">
        <title>Complete genome sequence of Bradyrhizobium icense LMTR 13T, a potential inoculant strain isolated from lima bean (Phaseolus lunatus) in Peru.</title>
        <authorList>
            <person name="Ormeno-Orrillo E."/>
            <person name="Duran D."/>
            <person name="Rogel M.A."/>
            <person name="Rey L."/>
            <person name="Imperial J."/>
            <person name="Ruiz-Argueso T."/>
            <person name="Martinez-Romero E."/>
        </authorList>
    </citation>
    <scope>NUCLEOTIDE SEQUENCE [LARGE SCALE GENOMIC DNA]</scope>
    <source>
        <strain evidence="4 5">LMTR 13</strain>
    </source>
</reference>
<dbReference type="SUPFAM" id="SSF52172">
    <property type="entry name" value="CheY-like"/>
    <property type="match status" value="1"/>
</dbReference>
<sequence>MACGARETGVRNEPIVILVVEDDQSIQSVIEEALSDGGFETAIAATGEEAVTLLQGRQDEYRALVTDINLTGRFNGWEVAKRAREMHPQMPVIYITGAAADQWASNGVPDSVLLNKPFAPAQIATAVAQLLNEAPPAASQ</sequence>
<protein>
    <submittedName>
        <fullName evidence="4">Transcriptional regulator</fullName>
    </submittedName>
</protein>
<evidence type="ECO:0000313" key="5">
    <source>
        <dbReference type="Proteomes" id="UP000092839"/>
    </source>
</evidence>
<dbReference type="AlphaFoldDB" id="A0A1B1UID4"/>
<evidence type="ECO:0000256" key="2">
    <source>
        <dbReference type="PROSITE-ProRule" id="PRU00169"/>
    </source>
</evidence>
<dbReference type="InterPro" id="IPR011006">
    <property type="entry name" value="CheY-like_superfamily"/>
</dbReference>
<evidence type="ECO:0000256" key="1">
    <source>
        <dbReference type="ARBA" id="ARBA00022553"/>
    </source>
</evidence>
<dbReference type="Pfam" id="PF00072">
    <property type="entry name" value="Response_reg"/>
    <property type="match status" value="1"/>
</dbReference>
<organism evidence="4 5">
    <name type="scientific">Bradyrhizobium icense</name>
    <dbReference type="NCBI Taxonomy" id="1274631"/>
    <lineage>
        <taxon>Bacteria</taxon>
        <taxon>Pseudomonadati</taxon>
        <taxon>Pseudomonadota</taxon>
        <taxon>Alphaproteobacteria</taxon>
        <taxon>Hyphomicrobiales</taxon>
        <taxon>Nitrobacteraceae</taxon>
        <taxon>Bradyrhizobium</taxon>
    </lineage>
</organism>
<evidence type="ECO:0000259" key="3">
    <source>
        <dbReference type="PROSITE" id="PS50110"/>
    </source>
</evidence>
<dbReference type="PANTHER" id="PTHR44591">
    <property type="entry name" value="STRESS RESPONSE REGULATOR PROTEIN 1"/>
    <property type="match status" value="1"/>
</dbReference>